<reference evidence="2 3" key="1">
    <citation type="submission" date="2021-01" db="EMBL/GenBank/DDBJ databases">
        <title>Whole genome shotgun sequence of Asanoa siamensis NBRC 107932.</title>
        <authorList>
            <person name="Komaki H."/>
            <person name="Tamura T."/>
        </authorList>
    </citation>
    <scope>NUCLEOTIDE SEQUENCE [LARGE SCALE GENOMIC DNA]</scope>
    <source>
        <strain evidence="2 3">NBRC 107932</strain>
    </source>
</reference>
<dbReference type="Proteomes" id="UP000604117">
    <property type="component" value="Unassembled WGS sequence"/>
</dbReference>
<dbReference type="InterPro" id="IPR002744">
    <property type="entry name" value="MIP18-like"/>
</dbReference>
<organism evidence="2 3">
    <name type="scientific">Asanoa siamensis</name>
    <dbReference type="NCBI Taxonomy" id="926357"/>
    <lineage>
        <taxon>Bacteria</taxon>
        <taxon>Bacillati</taxon>
        <taxon>Actinomycetota</taxon>
        <taxon>Actinomycetes</taxon>
        <taxon>Micromonosporales</taxon>
        <taxon>Micromonosporaceae</taxon>
        <taxon>Asanoa</taxon>
    </lineage>
</organism>
<feature type="domain" description="MIP18 family-like" evidence="1">
    <location>
        <begin position="9"/>
        <end position="81"/>
    </location>
</feature>
<name>A0ABQ4CRB1_9ACTN</name>
<evidence type="ECO:0000259" key="1">
    <source>
        <dbReference type="Pfam" id="PF01883"/>
    </source>
</evidence>
<protein>
    <recommendedName>
        <fullName evidence="1">MIP18 family-like domain-containing protein</fullName>
    </recommendedName>
</protein>
<dbReference type="Pfam" id="PF01883">
    <property type="entry name" value="FeS_assembly_P"/>
    <property type="match status" value="1"/>
</dbReference>
<dbReference type="Gene3D" id="3.30.300.130">
    <property type="entry name" value="Fe-S cluster assembly (FSCA)"/>
    <property type="match status" value="1"/>
</dbReference>
<proteinExistence type="predicted"/>
<dbReference type="SUPFAM" id="SSF117916">
    <property type="entry name" value="Fe-S cluster assembly (FSCA) domain-like"/>
    <property type="match status" value="1"/>
</dbReference>
<accession>A0ABQ4CRB1</accession>
<dbReference type="RefSeq" id="WP_203713910.1">
    <property type="nucleotide sequence ID" value="NZ_BONE01000024.1"/>
</dbReference>
<gene>
    <name evidence="2" type="ORF">Asi02nite_33240</name>
</gene>
<evidence type="ECO:0000313" key="3">
    <source>
        <dbReference type="Proteomes" id="UP000604117"/>
    </source>
</evidence>
<comment type="caution">
    <text evidence="2">The sequence shown here is derived from an EMBL/GenBank/DDBJ whole genome shotgun (WGS) entry which is preliminary data.</text>
</comment>
<dbReference type="InterPro" id="IPR034904">
    <property type="entry name" value="FSCA_dom_sf"/>
</dbReference>
<evidence type="ECO:0000313" key="2">
    <source>
        <dbReference type="EMBL" id="GIF73806.1"/>
    </source>
</evidence>
<keyword evidence="3" id="KW-1185">Reference proteome</keyword>
<dbReference type="EMBL" id="BONE01000024">
    <property type="protein sequence ID" value="GIF73806.1"/>
    <property type="molecule type" value="Genomic_DNA"/>
</dbReference>
<sequence length="231" mass="24271">MTTTVGSRTLLEALGEVRDPELDEPITTLGFVASASLSPDGDAAVHLRLPTYFCAPNFAYLMVADAYDAVSTVDGVRRTEVVLDDHFAADAINEGVAARAGFVASFQGEAVDELDSLRSDFLRKAVLAGTDLVCRPLVDSGSSPAALAAMTLGEVPPSPALDRLRGRRAELGLPAGDEAPLLVDPASGAAVGAEAVPLHLRKARLTRTSLDANTGICRGMLRHRYGVEEET</sequence>